<evidence type="ECO:0000313" key="8">
    <source>
        <dbReference type="Proteomes" id="UP000095362"/>
    </source>
</evidence>
<dbReference type="GO" id="GO:0071555">
    <property type="term" value="P:cell wall organization"/>
    <property type="evidence" value="ECO:0007669"/>
    <property type="project" value="TreeGrafter"/>
</dbReference>
<feature type="transmembrane region" description="Helical" evidence="4">
    <location>
        <begin position="32"/>
        <end position="55"/>
    </location>
</feature>
<dbReference type="PaxDb" id="410072-ERS852525_00643"/>
<comment type="similarity">
    <text evidence="2">Belongs to the transpeptidase family.</text>
</comment>
<keyword evidence="4" id="KW-1133">Transmembrane helix</keyword>
<dbReference type="Proteomes" id="UP000095362">
    <property type="component" value="Unassembled WGS sequence"/>
</dbReference>
<evidence type="ECO:0000313" key="7">
    <source>
        <dbReference type="EMBL" id="CUO30952.1"/>
    </source>
</evidence>
<protein>
    <submittedName>
        <fullName evidence="7">Penicillin-binding protein 2</fullName>
    </submittedName>
</protein>
<organism evidence="7 8">
    <name type="scientific">Coprococcus comes</name>
    <dbReference type="NCBI Taxonomy" id="410072"/>
    <lineage>
        <taxon>Bacteria</taxon>
        <taxon>Bacillati</taxon>
        <taxon>Bacillota</taxon>
        <taxon>Clostridia</taxon>
        <taxon>Lachnospirales</taxon>
        <taxon>Lachnospiraceae</taxon>
        <taxon>Coprococcus</taxon>
    </lineage>
</organism>
<evidence type="ECO:0000259" key="5">
    <source>
        <dbReference type="Pfam" id="PF00905"/>
    </source>
</evidence>
<comment type="subcellular location">
    <subcellularLocation>
        <location evidence="1">Membrane</location>
    </subcellularLocation>
</comment>
<dbReference type="GO" id="GO:0008658">
    <property type="term" value="F:penicillin binding"/>
    <property type="evidence" value="ECO:0007669"/>
    <property type="project" value="InterPro"/>
</dbReference>
<dbReference type="PANTHER" id="PTHR30627">
    <property type="entry name" value="PEPTIDOGLYCAN D,D-TRANSPEPTIDASE"/>
    <property type="match status" value="1"/>
</dbReference>
<dbReference type="Gene3D" id="3.90.1310.10">
    <property type="entry name" value="Penicillin-binding protein 2a (Domain 2)"/>
    <property type="match status" value="1"/>
</dbReference>
<dbReference type="Pfam" id="PF03717">
    <property type="entry name" value="PBP_dimer"/>
    <property type="match status" value="1"/>
</dbReference>
<name>A0A174DZB2_9FIRM</name>
<dbReference type="PANTHER" id="PTHR30627:SF1">
    <property type="entry name" value="PEPTIDOGLYCAN D,D-TRANSPEPTIDASE FTSI"/>
    <property type="match status" value="1"/>
</dbReference>
<dbReference type="EMBL" id="CYZK01000010">
    <property type="protein sequence ID" value="CUO30952.1"/>
    <property type="molecule type" value="Genomic_DNA"/>
</dbReference>
<evidence type="ECO:0000256" key="3">
    <source>
        <dbReference type="ARBA" id="ARBA00023136"/>
    </source>
</evidence>
<dbReference type="SUPFAM" id="SSF56519">
    <property type="entry name" value="Penicillin binding protein dimerisation domain"/>
    <property type="match status" value="1"/>
</dbReference>
<dbReference type="Pfam" id="PF00905">
    <property type="entry name" value="Transpeptidase"/>
    <property type="match status" value="1"/>
</dbReference>
<accession>A0A174DZB2</accession>
<evidence type="ECO:0000259" key="6">
    <source>
        <dbReference type="Pfam" id="PF03717"/>
    </source>
</evidence>
<keyword evidence="3 4" id="KW-0472">Membrane</keyword>
<dbReference type="GO" id="GO:0005886">
    <property type="term" value="C:plasma membrane"/>
    <property type="evidence" value="ECO:0007669"/>
    <property type="project" value="TreeGrafter"/>
</dbReference>
<dbReference type="InterPro" id="IPR036138">
    <property type="entry name" value="PBP_dimer_sf"/>
</dbReference>
<dbReference type="InterPro" id="IPR005311">
    <property type="entry name" value="PBP_dimer"/>
</dbReference>
<proteinExistence type="inferred from homology"/>
<feature type="domain" description="Penicillin-binding protein dimerisation" evidence="6">
    <location>
        <begin position="75"/>
        <end position="218"/>
    </location>
</feature>
<dbReference type="SUPFAM" id="SSF56601">
    <property type="entry name" value="beta-lactamase/transpeptidase-like"/>
    <property type="match status" value="1"/>
</dbReference>
<reference evidence="7 8" key="1">
    <citation type="submission" date="2015-09" db="EMBL/GenBank/DDBJ databases">
        <authorList>
            <consortium name="Pathogen Informatics"/>
        </authorList>
    </citation>
    <scope>NUCLEOTIDE SEQUENCE [LARGE SCALE GENOMIC DNA]</scope>
    <source>
        <strain evidence="7 8">2789STDY5834866</strain>
    </source>
</reference>
<evidence type="ECO:0000256" key="2">
    <source>
        <dbReference type="ARBA" id="ARBA00007171"/>
    </source>
</evidence>
<dbReference type="AlphaFoldDB" id="A0A174DZB2"/>
<dbReference type="STRING" id="410072.ERS852525_00643"/>
<dbReference type="Gene3D" id="3.30.450.330">
    <property type="match status" value="1"/>
</dbReference>
<keyword evidence="4" id="KW-0812">Transmembrane</keyword>
<evidence type="ECO:0000256" key="4">
    <source>
        <dbReference type="SAM" id="Phobius"/>
    </source>
</evidence>
<feature type="domain" description="Penicillin-binding protein transpeptidase" evidence="5">
    <location>
        <begin position="264"/>
        <end position="583"/>
    </location>
</feature>
<dbReference type="InterPro" id="IPR050515">
    <property type="entry name" value="Beta-lactam/transpept"/>
</dbReference>
<gene>
    <name evidence="7" type="primary">penA_2</name>
    <name evidence="7" type="ORF">ERS852481_01803</name>
</gene>
<evidence type="ECO:0000256" key="1">
    <source>
        <dbReference type="ARBA" id="ARBA00004370"/>
    </source>
</evidence>
<dbReference type="Gene3D" id="3.40.710.10">
    <property type="entry name" value="DD-peptidase/beta-lactamase superfamily"/>
    <property type="match status" value="1"/>
</dbReference>
<dbReference type="InterPro" id="IPR001460">
    <property type="entry name" value="PCN-bd_Tpept"/>
</dbReference>
<sequence length="598" mass="66934">MGITPEDRSYSNSKNLFFGVFMRNKTYNKKKMLVVFLSALLMIFFLIARLVYLMIFDAAYYQQKAKTLHEREREIKAARGEIIDRNGKVLATNKAVCTISVIHSQITDPERVIQVLADELGIEKEMIRKRVEKVSSREKIKTNVEKETGDRIRAYELDGVKVDEDFKRYYPYGNLASKVLGFTGGDNQGIIGLEVKYENYLKGVNGMILTTTDARGIELADTLEDRVEPVSGDTLQVSLDYNIQEYAQQAAEKVREEKQADAVVILILNPKTGEIYACVNAPEFDLNAPFTLPEGTDAALNDEEKQAMLNQMWRNRSINDTYEPGSIFKVFTASAALEEGVVKEEDTFYCPGYKLVEDRRIRCARTTGHGSETFVQGVQNSCNPVFIEVGMRLGTENFYKYFEKFGLMGKTGVDLPGEAATIMHKKENVGQVELATMSFGQSFQVTPMQMATTVCSLVNGGKRITPHFGVAVYDAESGEKEETISYRKRKRILSKETSEKMRKILETVVSEGGGKKAQIEGYRIGGKTATSQTLPRSANRYIGSFIGFAPADDPQVAAMAIIYNPQGIYYGGTIAAPVVRDIFDNILPYLGIEREENP</sequence>
<dbReference type="InterPro" id="IPR012338">
    <property type="entry name" value="Beta-lactam/transpept-like"/>
</dbReference>